<dbReference type="AlphaFoldDB" id="A0ABD1Q2Q3"/>
<evidence type="ECO:0000313" key="3">
    <source>
        <dbReference type="Proteomes" id="UP001604277"/>
    </source>
</evidence>
<name>A0ABD1Q2Q3_9LAMI</name>
<feature type="compositionally biased region" description="Basic and acidic residues" evidence="1">
    <location>
        <begin position="33"/>
        <end position="42"/>
    </location>
</feature>
<reference evidence="3" key="1">
    <citation type="submission" date="2024-07" db="EMBL/GenBank/DDBJ databases">
        <title>Two chromosome-level genome assemblies of Korean endemic species Abeliophyllum distichum and Forsythia ovata (Oleaceae).</title>
        <authorList>
            <person name="Jang H."/>
        </authorList>
    </citation>
    <scope>NUCLEOTIDE SEQUENCE [LARGE SCALE GENOMIC DNA]</scope>
</reference>
<protein>
    <submittedName>
        <fullName evidence="2">Uncharacterized protein</fullName>
    </submittedName>
</protein>
<organism evidence="2 3">
    <name type="scientific">Forsythia ovata</name>
    <dbReference type="NCBI Taxonomy" id="205694"/>
    <lineage>
        <taxon>Eukaryota</taxon>
        <taxon>Viridiplantae</taxon>
        <taxon>Streptophyta</taxon>
        <taxon>Embryophyta</taxon>
        <taxon>Tracheophyta</taxon>
        <taxon>Spermatophyta</taxon>
        <taxon>Magnoliopsida</taxon>
        <taxon>eudicotyledons</taxon>
        <taxon>Gunneridae</taxon>
        <taxon>Pentapetalae</taxon>
        <taxon>asterids</taxon>
        <taxon>lamiids</taxon>
        <taxon>Lamiales</taxon>
        <taxon>Oleaceae</taxon>
        <taxon>Forsythieae</taxon>
        <taxon>Forsythia</taxon>
    </lineage>
</organism>
<comment type="caution">
    <text evidence="2">The sequence shown here is derived from an EMBL/GenBank/DDBJ whole genome shotgun (WGS) entry which is preliminary data.</text>
</comment>
<dbReference type="EMBL" id="JBFOLJ010000016">
    <property type="protein sequence ID" value="KAL2469031.1"/>
    <property type="molecule type" value="Genomic_DNA"/>
</dbReference>
<evidence type="ECO:0000256" key="1">
    <source>
        <dbReference type="SAM" id="MobiDB-lite"/>
    </source>
</evidence>
<dbReference type="Proteomes" id="UP001604277">
    <property type="component" value="Unassembled WGS sequence"/>
</dbReference>
<gene>
    <name evidence="2" type="ORF">Fot_50607</name>
</gene>
<accession>A0ABD1Q2Q3</accession>
<proteinExistence type="predicted"/>
<sequence length="110" mass="12279">MTCSECVLQGHNKRYYLRGDASAADWYYTPLEHVENDGENPRHGKKKPHEAQSSFQFMPTPGVNMRNTCVIISSGPSASSPVIEENAKGENTAHVIRTEDININTMVEEL</sequence>
<feature type="region of interest" description="Disordered" evidence="1">
    <location>
        <begin position="33"/>
        <end position="61"/>
    </location>
</feature>
<keyword evidence="3" id="KW-1185">Reference proteome</keyword>
<evidence type="ECO:0000313" key="2">
    <source>
        <dbReference type="EMBL" id="KAL2469031.1"/>
    </source>
</evidence>